<dbReference type="Gramene" id="Pp3c6_5920V3.1">
    <property type="protein sequence ID" value="Pp3c6_5920V3.1"/>
    <property type="gene ID" value="Pp3c6_5920"/>
</dbReference>
<evidence type="ECO:0000256" key="1">
    <source>
        <dbReference type="ARBA" id="ARBA00022614"/>
    </source>
</evidence>
<dbReference type="InterPro" id="IPR011009">
    <property type="entry name" value="Kinase-like_dom_sf"/>
</dbReference>
<proteinExistence type="predicted"/>
<dbReference type="Gene3D" id="3.40.50.300">
    <property type="entry name" value="P-loop containing nucleotide triphosphate hydrolases"/>
    <property type="match status" value="1"/>
</dbReference>
<evidence type="ECO:0000259" key="2">
    <source>
        <dbReference type="PROSITE" id="PS50011"/>
    </source>
</evidence>
<dbReference type="Pfam" id="PF00931">
    <property type="entry name" value="NB-ARC"/>
    <property type="match status" value="1"/>
</dbReference>
<accession>A0A7I4E2G7</accession>
<reference evidence="3 4" key="2">
    <citation type="journal article" date="2018" name="Plant J.">
        <title>The Physcomitrella patens chromosome-scale assembly reveals moss genome structure and evolution.</title>
        <authorList>
            <person name="Lang D."/>
            <person name="Ullrich K.K."/>
            <person name="Murat F."/>
            <person name="Fuchs J."/>
            <person name="Jenkins J."/>
            <person name="Haas F.B."/>
            <person name="Piednoel M."/>
            <person name="Gundlach H."/>
            <person name="Van Bel M."/>
            <person name="Meyberg R."/>
            <person name="Vives C."/>
            <person name="Morata J."/>
            <person name="Symeonidi A."/>
            <person name="Hiss M."/>
            <person name="Muchero W."/>
            <person name="Kamisugi Y."/>
            <person name="Saleh O."/>
            <person name="Blanc G."/>
            <person name="Decker E.L."/>
            <person name="van Gessel N."/>
            <person name="Grimwood J."/>
            <person name="Hayes R.D."/>
            <person name="Graham S.W."/>
            <person name="Gunter L.E."/>
            <person name="McDaniel S.F."/>
            <person name="Hoernstein S.N.W."/>
            <person name="Larsson A."/>
            <person name="Li F.W."/>
            <person name="Perroud P.F."/>
            <person name="Phillips J."/>
            <person name="Ranjan P."/>
            <person name="Rokshar D.S."/>
            <person name="Rothfels C.J."/>
            <person name="Schneider L."/>
            <person name="Shu S."/>
            <person name="Stevenson D.W."/>
            <person name="Thummler F."/>
            <person name="Tillich M."/>
            <person name="Villarreal Aguilar J.C."/>
            <person name="Widiez T."/>
            <person name="Wong G.K."/>
            <person name="Wymore A."/>
            <person name="Zhang Y."/>
            <person name="Zimmer A.D."/>
            <person name="Quatrano R.S."/>
            <person name="Mayer K.F.X."/>
            <person name="Goodstein D."/>
            <person name="Casacuberta J.M."/>
            <person name="Vandepoele K."/>
            <person name="Reski R."/>
            <person name="Cuming A.C."/>
            <person name="Tuskan G.A."/>
            <person name="Maumus F."/>
            <person name="Salse J."/>
            <person name="Schmutz J."/>
            <person name="Rensing S.A."/>
        </authorList>
    </citation>
    <scope>NUCLEOTIDE SEQUENCE [LARGE SCALE GENOMIC DNA]</scope>
    <source>
        <strain evidence="3 4">cv. Gransden 2004</strain>
    </source>
</reference>
<dbReference type="EnsemblPlants" id="Pp3c6_5920V3.1">
    <property type="protein sequence ID" value="Pp3c6_5920V3.1"/>
    <property type="gene ID" value="Pp3c6_5920"/>
</dbReference>
<evidence type="ECO:0000313" key="4">
    <source>
        <dbReference type="Proteomes" id="UP000006727"/>
    </source>
</evidence>
<dbReference type="SUPFAM" id="SSF52540">
    <property type="entry name" value="P-loop containing nucleoside triphosphate hydrolases"/>
    <property type="match status" value="1"/>
</dbReference>
<dbReference type="InterPro" id="IPR042197">
    <property type="entry name" value="Apaf_helical"/>
</dbReference>
<dbReference type="SUPFAM" id="SSF56112">
    <property type="entry name" value="Protein kinase-like (PK-like)"/>
    <property type="match status" value="1"/>
</dbReference>
<name>A0A7I4E2G7_PHYPA</name>
<dbReference type="PANTHER" id="PTHR44329">
    <property type="entry name" value="SERINE/THREONINE-PROTEIN KINASE TNNI3K-RELATED"/>
    <property type="match status" value="1"/>
</dbReference>
<protein>
    <recommendedName>
        <fullName evidence="2">Protein kinase domain-containing protein</fullName>
    </recommendedName>
</protein>
<organism evidence="3 4">
    <name type="scientific">Physcomitrium patens</name>
    <name type="common">Spreading-leaved earth moss</name>
    <name type="synonym">Physcomitrella patens</name>
    <dbReference type="NCBI Taxonomy" id="3218"/>
    <lineage>
        <taxon>Eukaryota</taxon>
        <taxon>Viridiplantae</taxon>
        <taxon>Streptophyta</taxon>
        <taxon>Embryophyta</taxon>
        <taxon>Bryophyta</taxon>
        <taxon>Bryophytina</taxon>
        <taxon>Bryopsida</taxon>
        <taxon>Funariidae</taxon>
        <taxon>Funariales</taxon>
        <taxon>Funariaceae</taxon>
        <taxon>Physcomitrium</taxon>
    </lineage>
</organism>
<dbReference type="Gene3D" id="1.10.8.430">
    <property type="entry name" value="Helical domain of apoptotic protease-activating factors"/>
    <property type="match status" value="1"/>
</dbReference>
<dbReference type="PROSITE" id="PS50011">
    <property type="entry name" value="PROTEIN_KINASE_DOM"/>
    <property type="match status" value="1"/>
</dbReference>
<dbReference type="SMART" id="SM00220">
    <property type="entry name" value="S_TKc"/>
    <property type="match status" value="1"/>
</dbReference>
<dbReference type="GO" id="GO:0007165">
    <property type="term" value="P:signal transduction"/>
    <property type="evidence" value="ECO:0000318"/>
    <property type="project" value="GO_Central"/>
</dbReference>
<dbReference type="PRINTS" id="PR00364">
    <property type="entry name" value="DISEASERSIST"/>
</dbReference>
<dbReference type="Pfam" id="PF00069">
    <property type="entry name" value="Pkinase"/>
    <property type="match status" value="1"/>
</dbReference>
<reference evidence="3" key="3">
    <citation type="submission" date="2020-12" db="UniProtKB">
        <authorList>
            <consortium name="EnsemblPlants"/>
        </authorList>
    </citation>
    <scope>IDENTIFICATION</scope>
</reference>
<dbReference type="InParanoid" id="A0A7I4E2G7"/>
<dbReference type="GO" id="GO:0043531">
    <property type="term" value="F:ADP binding"/>
    <property type="evidence" value="ECO:0007669"/>
    <property type="project" value="InterPro"/>
</dbReference>
<dbReference type="InterPro" id="IPR027417">
    <property type="entry name" value="P-loop_NTPase"/>
</dbReference>
<evidence type="ECO:0000313" key="3">
    <source>
        <dbReference type="EnsemblPlants" id="Pp3c6_5920V3.1"/>
    </source>
</evidence>
<dbReference type="GO" id="GO:0005524">
    <property type="term" value="F:ATP binding"/>
    <property type="evidence" value="ECO:0007669"/>
    <property type="project" value="InterPro"/>
</dbReference>
<dbReference type="Gene3D" id="1.10.510.10">
    <property type="entry name" value="Transferase(Phosphotransferase) domain 1"/>
    <property type="match status" value="1"/>
</dbReference>
<dbReference type="Proteomes" id="UP000006727">
    <property type="component" value="Chromosome 6"/>
</dbReference>
<dbReference type="InterPro" id="IPR058192">
    <property type="entry name" value="WHD_ROQ1-like"/>
</dbReference>
<keyword evidence="4" id="KW-1185">Reference proteome</keyword>
<keyword evidence="1" id="KW-0433">Leucine-rich repeat</keyword>
<dbReference type="InterPro" id="IPR051681">
    <property type="entry name" value="Ser/Thr_Kinases-Pseudokinases"/>
</dbReference>
<reference evidence="3 4" key="1">
    <citation type="journal article" date="2008" name="Science">
        <title>The Physcomitrella genome reveals evolutionary insights into the conquest of land by plants.</title>
        <authorList>
            <person name="Rensing S."/>
            <person name="Lang D."/>
            <person name="Zimmer A."/>
            <person name="Terry A."/>
            <person name="Salamov A."/>
            <person name="Shapiro H."/>
            <person name="Nishiyama T."/>
            <person name="Perroud P.-F."/>
            <person name="Lindquist E."/>
            <person name="Kamisugi Y."/>
            <person name="Tanahashi T."/>
            <person name="Sakakibara K."/>
            <person name="Fujita T."/>
            <person name="Oishi K."/>
            <person name="Shin-I T."/>
            <person name="Kuroki Y."/>
            <person name="Toyoda A."/>
            <person name="Suzuki Y."/>
            <person name="Hashimoto A."/>
            <person name="Yamaguchi K."/>
            <person name="Sugano A."/>
            <person name="Kohara Y."/>
            <person name="Fujiyama A."/>
            <person name="Anterola A."/>
            <person name="Aoki S."/>
            <person name="Ashton N."/>
            <person name="Barbazuk W.B."/>
            <person name="Barker E."/>
            <person name="Bennetzen J."/>
            <person name="Bezanilla M."/>
            <person name="Blankenship R."/>
            <person name="Cho S.H."/>
            <person name="Dutcher S."/>
            <person name="Estelle M."/>
            <person name="Fawcett J.A."/>
            <person name="Gundlach H."/>
            <person name="Hanada K."/>
            <person name="Heyl A."/>
            <person name="Hicks K.A."/>
            <person name="Hugh J."/>
            <person name="Lohr M."/>
            <person name="Mayer K."/>
            <person name="Melkozernov A."/>
            <person name="Murata T."/>
            <person name="Nelson D."/>
            <person name="Pils B."/>
            <person name="Prigge M."/>
            <person name="Reiss B."/>
            <person name="Renner T."/>
            <person name="Rombauts S."/>
            <person name="Rushton P."/>
            <person name="Sanderfoot A."/>
            <person name="Schween G."/>
            <person name="Shiu S.-H."/>
            <person name="Stueber K."/>
            <person name="Theodoulou F.L."/>
            <person name="Tu H."/>
            <person name="Van de Peer Y."/>
            <person name="Verrier P.J."/>
            <person name="Waters E."/>
            <person name="Wood A."/>
            <person name="Yang L."/>
            <person name="Cove D."/>
            <person name="Cuming A."/>
            <person name="Hasebe M."/>
            <person name="Lucas S."/>
            <person name="Mishler D.B."/>
            <person name="Reski R."/>
            <person name="Grigoriev I."/>
            <person name="Quatrano R.S."/>
            <person name="Boore J.L."/>
        </authorList>
    </citation>
    <scope>NUCLEOTIDE SEQUENCE [LARGE SCALE GENOMIC DNA]</scope>
    <source>
        <strain evidence="3 4">cv. Gransden 2004</strain>
    </source>
</reference>
<dbReference type="AlphaFoldDB" id="A0A7I4E2G7"/>
<sequence>MDVDLNDLFMKEVGILASTSHPNLIKYYYAAKSNANEYRESSSMKNSREEVYLVMELMQRSLINILEAKRSMPYYFLIDVIYQIARRMCYLHDMQIVHRDLKPDNALLNIIDDGKCNNGFQFAIVKLIDFGCSKINVGRNPKINKNRYIYGTPIYMAPEIIKSGKESIKTCAFEADVYSFAMTCSKILSGNDPFDASIFLKELLKRIENSERPKLPSNCDDLSKLIKECWTLNPSKRPSFVDICKRLIILKKKYLVEINVAKIPYFGTSLAKTTFERMRHMYDVSCFVESIQKKDDGFSIICKVLDQLNFHSKPKSLEEAQAMMKDLLMSKKFMLVLDDVKDKSHINDVVKNYPTKIHKFDVKELDKDASLKLFTAYSCRDGDELPKELIEVGKEIVRTCNGLPLSLKVVGSFLGGQKRLRCWERALQKLRRGRPLDGDEEDSEYKLWIVLKISFDVMKVEEKNIFLDICCFFCNNVNWGGTMKETMIQIYTNKKSGDEEQDASIVLDMLVDKSMIKIEKDGVIKVHDHLQDMGRKIVEKQEYKDT</sequence>
<dbReference type="InterPro" id="IPR000719">
    <property type="entry name" value="Prot_kinase_dom"/>
</dbReference>
<dbReference type="Pfam" id="PF23282">
    <property type="entry name" value="WHD_ROQ1"/>
    <property type="match status" value="1"/>
</dbReference>
<dbReference type="GO" id="GO:0004674">
    <property type="term" value="F:protein serine/threonine kinase activity"/>
    <property type="evidence" value="ECO:0000318"/>
    <property type="project" value="GO_Central"/>
</dbReference>
<feature type="domain" description="Protein kinase" evidence="2">
    <location>
        <begin position="1"/>
        <end position="255"/>
    </location>
</feature>
<dbReference type="PANTHER" id="PTHR44329:SF260">
    <property type="entry name" value="PROTEIN KINASE DOMAIN-CONTAINING PROTEIN"/>
    <property type="match status" value="1"/>
</dbReference>
<dbReference type="EMBL" id="ABEU02000006">
    <property type="status" value="NOT_ANNOTATED_CDS"/>
    <property type="molecule type" value="Genomic_DNA"/>
</dbReference>
<dbReference type="InterPro" id="IPR002182">
    <property type="entry name" value="NB-ARC"/>
</dbReference>